<organism evidence="1 2">
    <name type="scientific">Parazoarcus communis</name>
    <dbReference type="NCBI Taxonomy" id="41977"/>
    <lineage>
        <taxon>Bacteria</taxon>
        <taxon>Pseudomonadati</taxon>
        <taxon>Pseudomonadota</taxon>
        <taxon>Betaproteobacteria</taxon>
        <taxon>Rhodocyclales</taxon>
        <taxon>Zoogloeaceae</taxon>
        <taxon>Parazoarcus</taxon>
    </lineage>
</organism>
<dbReference type="AlphaFoldDB" id="A0A2U8H1K7"/>
<reference evidence="1 2" key="1">
    <citation type="submission" date="2017-06" db="EMBL/GenBank/DDBJ databases">
        <title>Azoarcus sp. TSNA42 complete genome sequence.</title>
        <authorList>
            <person name="Woo J.-H."/>
            <person name="Kim H.-S."/>
        </authorList>
    </citation>
    <scope>NUCLEOTIDE SEQUENCE [LARGE SCALE GENOMIC DNA]</scope>
    <source>
        <strain evidence="1 2">TSNA42</strain>
    </source>
</reference>
<dbReference type="Proteomes" id="UP000244902">
    <property type="component" value="Chromosome"/>
</dbReference>
<name>A0A2U8H1K7_9RHOO</name>
<evidence type="ECO:0000313" key="1">
    <source>
        <dbReference type="EMBL" id="AWI78575.1"/>
    </source>
</evidence>
<proteinExistence type="predicted"/>
<sequence length="134" mass="13075">MAGNWAFYSDDGLTALAAGGAAVATDGASADRFVVFGSPDIGTTLQAASDPGVDAIEVSVVDAAGGGIAATAIKLALSYSGLDSAVAGAPLVIGTTLSGGAANSVRVYVRTLRGSLAEGLYSDLSLTTNAYIEA</sequence>
<accession>A0A2U8H1K7</accession>
<dbReference type="RefSeq" id="WP_108971535.1">
    <property type="nucleotide sequence ID" value="NZ_CP022188.1"/>
</dbReference>
<gene>
    <name evidence="1" type="ORF">CEW87_03895</name>
</gene>
<dbReference type="EMBL" id="CP022188">
    <property type="protein sequence ID" value="AWI78575.1"/>
    <property type="molecule type" value="Genomic_DNA"/>
</dbReference>
<protein>
    <submittedName>
        <fullName evidence="1">Uncharacterized protein</fullName>
    </submittedName>
</protein>
<evidence type="ECO:0000313" key="2">
    <source>
        <dbReference type="Proteomes" id="UP000244902"/>
    </source>
</evidence>